<dbReference type="SMART" id="SM00276">
    <property type="entry name" value="GLECT"/>
    <property type="match status" value="2"/>
</dbReference>
<dbReference type="PROSITE" id="PS51304">
    <property type="entry name" value="GALECTIN"/>
    <property type="match status" value="2"/>
</dbReference>
<dbReference type="InterPro" id="IPR013320">
    <property type="entry name" value="ConA-like_dom_sf"/>
</dbReference>
<dbReference type="AlphaFoldDB" id="A0AA36GQ84"/>
<dbReference type="GO" id="GO:0030246">
    <property type="term" value="F:carbohydrate binding"/>
    <property type="evidence" value="ECO:0007669"/>
    <property type="project" value="UniProtKB-UniRule"/>
</dbReference>
<feature type="domain" description="Galectin" evidence="3">
    <location>
        <begin position="183"/>
        <end position="311"/>
    </location>
</feature>
<name>A0AA36GQ84_CYLNA</name>
<comment type="caution">
    <text evidence="4">The sequence shown here is derived from an EMBL/GenBank/DDBJ whole genome shotgun (WGS) entry which is preliminary data.</text>
</comment>
<evidence type="ECO:0000313" key="5">
    <source>
        <dbReference type="Proteomes" id="UP001176961"/>
    </source>
</evidence>
<evidence type="ECO:0000259" key="3">
    <source>
        <dbReference type="PROSITE" id="PS51304"/>
    </source>
</evidence>
<dbReference type="EMBL" id="CATQJL010000112">
    <property type="protein sequence ID" value="CAJ0596171.1"/>
    <property type="molecule type" value="Genomic_DNA"/>
</dbReference>
<dbReference type="Gene3D" id="2.60.120.200">
    <property type="match status" value="2"/>
</dbReference>
<accession>A0AA36GQ84</accession>
<dbReference type="FunFam" id="2.60.120.200:FF:000261">
    <property type="entry name" value="Galectin"/>
    <property type="match status" value="1"/>
</dbReference>
<dbReference type="CDD" id="cd00070">
    <property type="entry name" value="GLECT"/>
    <property type="match status" value="2"/>
</dbReference>
<keyword evidence="1 2" id="KW-0430">Lectin</keyword>
<reference evidence="4" key="1">
    <citation type="submission" date="2023-07" db="EMBL/GenBank/DDBJ databases">
        <authorList>
            <consortium name="CYATHOMIX"/>
        </authorList>
    </citation>
    <scope>NUCLEOTIDE SEQUENCE</scope>
    <source>
        <strain evidence="4">N/A</strain>
    </source>
</reference>
<dbReference type="Proteomes" id="UP001176961">
    <property type="component" value="Unassembled WGS sequence"/>
</dbReference>
<dbReference type="InterPro" id="IPR044156">
    <property type="entry name" value="Galectin-like"/>
</dbReference>
<proteinExistence type="predicted"/>
<keyword evidence="5" id="KW-1185">Reference proteome</keyword>
<organism evidence="4 5">
    <name type="scientific">Cylicocyclus nassatus</name>
    <name type="common">Nematode worm</name>
    <dbReference type="NCBI Taxonomy" id="53992"/>
    <lineage>
        <taxon>Eukaryota</taxon>
        <taxon>Metazoa</taxon>
        <taxon>Ecdysozoa</taxon>
        <taxon>Nematoda</taxon>
        <taxon>Chromadorea</taxon>
        <taxon>Rhabditida</taxon>
        <taxon>Rhabditina</taxon>
        <taxon>Rhabditomorpha</taxon>
        <taxon>Strongyloidea</taxon>
        <taxon>Strongylidae</taxon>
        <taxon>Cylicocyclus</taxon>
    </lineage>
</organism>
<dbReference type="Pfam" id="PF00337">
    <property type="entry name" value="Gal-bind_lectin"/>
    <property type="match status" value="2"/>
</dbReference>
<dbReference type="PANTHER" id="PTHR11346">
    <property type="entry name" value="GALECTIN"/>
    <property type="match status" value="1"/>
</dbReference>
<dbReference type="InterPro" id="IPR001079">
    <property type="entry name" value="Galectin_CRD"/>
</dbReference>
<dbReference type="SUPFAM" id="SSF49899">
    <property type="entry name" value="Concanavalin A-like lectins/glucanases"/>
    <property type="match status" value="2"/>
</dbReference>
<gene>
    <name evidence="4" type="ORF">CYNAS_LOCUS8154</name>
</gene>
<dbReference type="PANTHER" id="PTHR11346:SF189">
    <property type="entry name" value="GALECTIN"/>
    <property type="match status" value="1"/>
</dbReference>
<evidence type="ECO:0000256" key="1">
    <source>
        <dbReference type="ARBA" id="ARBA00022734"/>
    </source>
</evidence>
<evidence type="ECO:0000313" key="4">
    <source>
        <dbReference type="EMBL" id="CAJ0596171.1"/>
    </source>
</evidence>
<dbReference type="SMART" id="SM00908">
    <property type="entry name" value="Gal-bind_lectin"/>
    <property type="match status" value="2"/>
</dbReference>
<protein>
    <recommendedName>
        <fullName evidence="2">Galectin</fullName>
    </recommendedName>
</protein>
<feature type="domain" description="Galectin" evidence="3">
    <location>
        <begin position="34"/>
        <end position="175"/>
    </location>
</feature>
<evidence type="ECO:0000256" key="2">
    <source>
        <dbReference type="RuleBase" id="RU102079"/>
    </source>
</evidence>
<sequence>MASLLRKLFNPRKQRQTRKDSITGRNKTLAMPYLSRLEGNHLQPGQSLIVRGIITGDDSFVINLTSGPIVEADEPGEVLDNRLLSIRCDVGKGKICFNACVDGEWGKLFCFGEGAIKQRYHVQDEFDIRVRCFEDQFHIYVEHRLVAKFAHYVPMNNISHVYVNGDVLLYCVSWEGKFYQVPYAADIPGNFYASRRLFISGIVPKAAKQFVIDFHAGMELATRVRIVFPLKKVLRTSRTNERWGPEERIGDFAFPFKRKHTFDLLIYCSESKFEMFVNDCLFATFDHRIPPSQINKLSIEGDISLLGVHLK</sequence>